<reference evidence="9" key="1">
    <citation type="submission" date="2025-08" db="UniProtKB">
        <authorList>
            <consortium name="RefSeq"/>
        </authorList>
    </citation>
    <scope>IDENTIFICATION</scope>
    <source>
        <tissue evidence="9">Lung</tissue>
    </source>
</reference>
<feature type="region of interest" description="Disordered" evidence="7">
    <location>
        <begin position="1"/>
        <end position="20"/>
    </location>
</feature>
<dbReference type="InterPro" id="IPR000225">
    <property type="entry name" value="Armadillo"/>
</dbReference>
<keyword evidence="3" id="KW-0677">Repeat</keyword>
<feature type="compositionally biased region" description="Polar residues" evidence="7">
    <location>
        <begin position="881"/>
        <end position="890"/>
    </location>
</feature>
<dbReference type="CTD" id="1501"/>
<evidence type="ECO:0000313" key="9">
    <source>
        <dbReference type="RefSeq" id="XP_032037968.1"/>
    </source>
</evidence>
<dbReference type="FunFam" id="1.25.10.10:FF:001160">
    <property type="entry name" value="Catenin delta 2"/>
    <property type="match status" value="1"/>
</dbReference>
<feature type="compositionally biased region" description="Low complexity" evidence="7">
    <location>
        <begin position="896"/>
        <end position="909"/>
    </location>
</feature>
<dbReference type="RefSeq" id="XP_032037968.1">
    <property type="nucleotide sequence ID" value="XM_032182077.1"/>
</dbReference>
<evidence type="ECO:0000256" key="1">
    <source>
        <dbReference type="ARBA" id="ARBA00004282"/>
    </source>
</evidence>
<organism evidence="8 9">
    <name type="scientific">Aythya fuligula</name>
    <name type="common">Tufted duck</name>
    <name type="synonym">Anas fuligula</name>
    <dbReference type="NCBI Taxonomy" id="219594"/>
    <lineage>
        <taxon>Eukaryota</taxon>
        <taxon>Metazoa</taxon>
        <taxon>Chordata</taxon>
        <taxon>Craniata</taxon>
        <taxon>Vertebrata</taxon>
        <taxon>Euteleostomi</taxon>
        <taxon>Archelosauria</taxon>
        <taxon>Archosauria</taxon>
        <taxon>Dinosauria</taxon>
        <taxon>Saurischia</taxon>
        <taxon>Theropoda</taxon>
        <taxon>Coelurosauria</taxon>
        <taxon>Aves</taxon>
        <taxon>Neognathae</taxon>
        <taxon>Galloanserae</taxon>
        <taxon>Anseriformes</taxon>
        <taxon>Anatidae</taxon>
        <taxon>Aythyinae</taxon>
        <taxon>Aythya</taxon>
    </lineage>
</organism>
<dbReference type="Pfam" id="PF00514">
    <property type="entry name" value="Arm"/>
    <property type="match status" value="4"/>
</dbReference>
<evidence type="ECO:0000256" key="2">
    <source>
        <dbReference type="ARBA" id="ARBA00005462"/>
    </source>
</evidence>
<sequence>MSSISSTEEQFHWQTQDGQKDIEDELTTGLELVDSCIRSLQESGILDPQDYSASENTTEESASSLKTRRDCDQRWHRGGLGPSLLSQSALQLNAKPEGSFQYSASYHSNQTLALGETAAAPLPARSAQARGAIQSYSQLSSAIGTYATLSPTKRLVHAADPYAKHSQELFATATLQRPGSLAAGSRASYSSQHSHLGSELRALQSPEHHIDPIYEDRVYQKPPMRSLSQSQGDPLQPAHTGTYRTSTAPSSPGVDSVPLQRTGSQHGTQNATATFQRASYAAGPASNYADPYRQLQYCPSVESPYSKSGPAIPPEGTLARSPSIDSIQKDPREFGWRDPELPEVIQMLQHQFPSVQSNAAAYLQHLCFGDNKIKAEIRRQGGIQLLVDLLDHRMTEVHRSACGALRNLVYGKANDDNKIALKNCGGIPALVRLLRKTTDLEIRELVTGVLWNLSSCDALKMPIIQDALAVLTNAVIIPHSGWENSPLQDDHKIQLHSSQVLRNATGCLRNVSSAGEEARRRMRECDGLTDALLYVIQSALGSSEIDSKTVENCVCILRNLSYRLAAETSQGQQMGTDELDGLLCGDANGKDTESSGCWGKKKKKKKSQDQWDGVGPLPDCAEPPKGIQMLWHPSIVKPYLTLLSECSNPDTLEGAAGALQNLAAGSWKWSVYIRAAVRKEKGLPILVELLRIDNDRVVCAVATALRNMALDVRNKELIGKYAMRDLVHRLPGANNSNSSASKAMSDDTVTAICCTLHEVITKNMENAKALRDAGGIEKLVGISKSKGDKHSPKVVKAASQVLNSMWQYRDLRSLYKKWAAPSFTVAEDRGFSPTHHSGSWHAQHTLSQSRETRIYSPTQDGWSQYHFVASSSTIERDRQRPYSSSRTPSISPVRMSPNNRSASAPASPREMISLKERKTDYESTGTNATYHGNKGEHTSRKDTMTAQSTGISTLYRNSYGAPAEDIKHNQVSTQPVPQEPSRKDYEPYQPFQNSTRNYDESFFEDQVHHRPPASEYNMHLGLKSTGNYVDFYSAARPYSELNYETSHYPASPDSWV</sequence>
<feature type="repeat" description="ARM" evidence="6">
    <location>
        <begin position="381"/>
        <end position="414"/>
    </location>
</feature>
<dbReference type="GO" id="GO:0005737">
    <property type="term" value="C:cytoplasm"/>
    <property type="evidence" value="ECO:0007669"/>
    <property type="project" value="TreeGrafter"/>
</dbReference>
<dbReference type="GO" id="GO:0060997">
    <property type="term" value="P:dendritic spine morphogenesis"/>
    <property type="evidence" value="ECO:0007669"/>
    <property type="project" value="TreeGrafter"/>
</dbReference>
<feature type="region of interest" description="Disordered" evidence="7">
    <location>
        <begin position="306"/>
        <end position="329"/>
    </location>
</feature>
<feature type="compositionally biased region" description="Polar residues" evidence="7">
    <location>
        <begin position="834"/>
        <end position="850"/>
    </location>
</feature>
<evidence type="ECO:0000256" key="7">
    <source>
        <dbReference type="SAM" id="MobiDB-lite"/>
    </source>
</evidence>
<feature type="compositionally biased region" description="Low complexity" evidence="7">
    <location>
        <begin position="52"/>
        <end position="64"/>
    </location>
</feature>
<feature type="compositionally biased region" description="Polar residues" evidence="7">
    <location>
        <begin position="259"/>
        <end position="269"/>
    </location>
</feature>
<dbReference type="InterPro" id="IPR011989">
    <property type="entry name" value="ARM-like"/>
</dbReference>
<feature type="repeat" description="ARM" evidence="6">
    <location>
        <begin position="681"/>
        <end position="718"/>
    </location>
</feature>
<dbReference type="InterPro" id="IPR016024">
    <property type="entry name" value="ARM-type_fold"/>
</dbReference>
<comment type="subcellular location">
    <subcellularLocation>
        <location evidence="1">Cell junction</location>
    </subcellularLocation>
</comment>
<dbReference type="PANTHER" id="PTHR10372">
    <property type="entry name" value="PLAKOPHILLIN-RELATED"/>
    <property type="match status" value="1"/>
</dbReference>
<feature type="region of interest" description="Disordered" evidence="7">
    <location>
        <begin position="830"/>
        <end position="850"/>
    </location>
</feature>
<accession>A0A6J3CKM5</accession>
<dbReference type="SUPFAM" id="SSF48371">
    <property type="entry name" value="ARM repeat"/>
    <property type="match status" value="1"/>
</dbReference>
<feature type="region of interest" description="Disordered" evidence="7">
    <location>
        <begin position="47"/>
        <end position="69"/>
    </location>
</feature>
<comment type="similarity">
    <text evidence="2">Belongs to the beta-catenin family.</text>
</comment>
<dbReference type="GeneID" id="116486103"/>
<dbReference type="PANTHER" id="PTHR10372:SF9">
    <property type="entry name" value="CATENIN DELTA-2"/>
    <property type="match status" value="1"/>
</dbReference>
<dbReference type="GO" id="GO:0005912">
    <property type="term" value="C:adherens junction"/>
    <property type="evidence" value="ECO:0007669"/>
    <property type="project" value="TreeGrafter"/>
</dbReference>
<keyword evidence="5" id="KW-0965">Cell junction</keyword>
<feature type="region of interest" description="Disordered" evidence="7">
    <location>
        <begin position="222"/>
        <end position="269"/>
    </location>
</feature>
<name>A0A6J3CKM5_AYTFU</name>
<gene>
    <name evidence="9" type="primary">CTNND2</name>
</gene>
<keyword evidence="8" id="KW-1185">Reference proteome</keyword>
<dbReference type="GO" id="GO:0005886">
    <property type="term" value="C:plasma membrane"/>
    <property type="evidence" value="ECO:0007669"/>
    <property type="project" value="TreeGrafter"/>
</dbReference>
<feature type="compositionally biased region" description="Basic and acidic residues" evidence="7">
    <location>
        <begin position="933"/>
        <end position="942"/>
    </location>
</feature>
<dbReference type="InterPro" id="IPR028435">
    <property type="entry name" value="Plakophilin/d_Catenin"/>
</dbReference>
<evidence type="ECO:0000256" key="4">
    <source>
        <dbReference type="ARBA" id="ARBA00022889"/>
    </source>
</evidence>
<dbReference type="GO" id="GO:0098609">
    <property type="term" value="P:cell-cell adhesion"/>
    <property type="evidence" value="ECO:0007669"/>
    <property type="project" value="InterPro"/>
</dbReference>
<proteinExistence type="inferred from homology"/>
<dbReference type="Gene3D" id="1.25.10.10">
    <property type="entry name" value="Leucine-rich Repeat Variant"/>
    <property type="match status" value="1"/>
</dbReference>
<evidence type="ECO:0000256" key="6">
    <source>
        <dbReference type="PROSITE-ProRule" id="PRU00259"/>
    </source>
</evidence>
<feature type="compositionally biased region" description="Basic and acidic residues" evidence="7">
    <location>
        <begin position="912"/>
        <end position="921"/>
    </location>
</feature>
<dbReference type="GO" id="GO:0014069">
    <property type="term" value="C:postsynaptic density"/>
    <property type="evidence" value="ECO:0007669"/>
    <property type="project" value="TreeGrafter"/>
</dbReference>
<dbReference type="AlphaFoldDB" id="A0A6J3CKM5"/>
<evidence type="ECO:0000256" key="3">
    <source>
        <dbReference type="ARBA" id="ARBA00022737"/>
    </source>
</evidence>
<evidence type="ECO:0000256" key="5">
    <source>
        <dbReference type="ARBA" id="ARBA00022949"/>
    </source>
</evidence>
<dbReference type="PROSITE" id="PS50176">
    <property type="entry name" value="ARM_REPEAT"/>
    <property type="match status" value="3"/>
</dbReference>
<feature type="repeat" description="ARM" evidence="6">
    <location>
        <begin position="425"/>
        <end position="468"/>
    </location>
</feature>
<feature type="compositionally biased region" description="Polar residues" evidence="7">
    <location>
        <begin position="1"/>
        <end position="17"/>
    </location>
</feature>
<evidence type="ECO:0000313" key="8">
    <source>
        <dbReference type="Proteomes" id="UP000504639"/>
    </source>
</evidence>
<dbReference type="SMART" id="SM00185">
    <property type="entry name" value="ARM"/>
    <property type="match status" value="7"/>
</dbReference>
<feature type="region of interest" description="Disordered" evidence="7">
    <location>
        <begin position="873"/>
        <end position="942"/>
    </location>
</feature>
<dbReference type="FunFam" id="1.25.10.10:FF:001123">
    <property type="entry name" value="Catenin (cadherin-associated protein), delta 2a"/>
    <property type="match status" value="1"/>
</dbReference>
<protein>
    <submittedName>
        <fullName evidence="9">Catenin delta-2 isoform X6</fullName>
    </submittedName>
</protein>
<dbReference type="GO" id="GO:0005634">
    <property type="term" value="C:nucleus"/>
    <property type="evidence" value="ECO:0007669"/>
    <property type="project" value="TreeGrafter"/>
</dbReference>
<dbReference type="Proteomes" id="UP000504639">
    <property type="component" value="Chromosome 2"/>
</dbReference>
<keyword evidence="4" id="KW-0130">Cell adhesion</keyword>